<dbReference type="AlphaFoldDB" id="M3AIW0"/>
<dbReference type="KEGG" id="pfj:MYCFIDRAFT_195551"/>
<dbReference type="GeneID" id="19335494"/>
<evidence type="ECO:0000313" key="2">
    <source>
        <dbReference type="EMBL" id="EME84531.1"/>
    </source>
</evidence>
<dbReference type="Proteomes" id="UP000016932">
    <property type="component" value="Unassembled WGS sequence"/>
</dbReference>
<proteinExistence type="predicted"/>
<gene>
    <name evidence="2" type="ORF">MYCFIDRAFT_195551</name>
</gene>
<protein>
    <recommendedName>
        <fullName evidence="1">F-box domain-containing protein</fullName>
    </recommendedName>
</protein>
<dbReference type="Pfam" id="PF00646">
    <property type="entry name" value="F-box"/>
    <property type="match status" value="1"/>
</dbReference>
<sequence length="220" mass="25025">MSTFYQTPSSAAHAVFATAELLEQIFLELPLRNLVSSRRVSEQWADTIKDSPKLHGRSVFRRPMPNRSETVTMNPKFPRKTSMPSSKALRNLEEGILDAKSPSHIAIDHKALSKMEPASRLELISQPPIRKVTFWCVFSKGDTLDGRVVFKEKVKKFGQGATFETLAGRLERFFSKAREHRATTNEHKMVDFVWLDFGDVSMDRNCGEEGLEDKLGRLKL</sequence>
<dbReference type="SUPFAM" id="SSF81383">
    <property type="entry name" value="F-box domain"/>
    <property type="match status" value="1"/>
</dbReference>
<evidence type="ECO:0000259" key="1">
    <source>
        <dbReference type="Pfam" id="PF00646"/>
    </source>
</evidence>
<organism evidence="2 3">
    <name type="scientific">Pseudocercospora fijiensis (strain CIRAD86)</name>
    <name type="common">Black leaf streak disease fungus</name>
    <name type="synonym">Mycosphaerella fijiensis</name>
    <dbReference type="NCBI Taxonomy" id="383855"/>
    <lineage>
        <taxon>Eukaryota</taxon>
        <taxon>Fungi</taxon>
        <taxon>Dikarya</taxon>
        <taxon>Ascomycota</taxon>
        <taxon>Pezizomycotina</taxon>
        <taxon>Dothideomycetes</taxon>
        <taxon>Dothideomycetidae</taxon>
        <taxon>Mycosphaerellales</taxon>
        <taxon>Mycosphaerellaceae</taxon>
        <taxon>Pseudocercospora</taxon>
    </lineage>
</organism>
<keyword evidence="3" id="KW-1185">Reference proteome</keyword>
<dbReference type="EMBL" id="KB446557">
    <property type="protein sequence ID" value="EME84531.1"/>
    <property type="molecule type" value="Genomic_DNA"/>
</dbReference>
<dbReference type="HOGENOM" id="CLU_1256527_0_0_1"/>
<dbReference type="InterPro" id="IPR036047">
    <property type="entry name" value="F-box-like_dom_sf"/>
</dbReference>
<name>M3AIW0_PSEFD</name>
<dbReference type="VEuPathDB" id="FungiDB:MYCFIDRAFT_195551"/>
<evidence type="ECO:0000313" key="3">
    <source>
        <dbReference type="Proteomes" id="UP000016932"/>
    </source>
</evidence>
<dbReference type="RefSeq" id="XP_007925155.1">
    <property type="nucleotide sequence ID" value="XM_007926964.1"/>
</dbReference>
<dbReference type="InterPro" id="IPR001810">
    <property type="entry name" value="F-box_dom"/>
</dbReference>
<accession>M3AIW0</accession>
<feature type="domain" description="F-box" evidence="1">
    <location>
        <begin position="20"/>
        <end position="53"/>
    </location>
</feature>
<reference evidence="2 3" key="1">
    <citation type="journal article" date="2012" name="PLoS Pathog.">
        <title>Diverse lifestyles and strategies of plant pathogenesis encoded in the genomes of eighteen Dothideomycetes fungi.</title>
        <authorList>
            <person name="Ohm R.A."/>
            <person name="Feau N."/>
            <person name="Henrissat B."/>
            <person name="Schoch C.L."/>
            <person name="Horwitz B.A."/>
            <person name="Barry K.W."/>
            <person name="Condon B.J."/>
            <person name="Copeland A.C."/>
            <person name="Dhillon B."/>
            <person name="Glaser F."/>
            <person name="Hesse C.N."/>
            <person name="Kosti I."/>
            <person name="LaButti K."/>
            <person name="Lindquist E.A."/>
            <person name="Lucas S."/>
            <person name="Salamov A.A."/>
            <person name="Bradshaw R.E."/>
            <person name="Ciuffetti L."/>
            <person name="Hamelin R.C."/>
            <person name="Kema G.H.J."/>
            <person name="Lawrence C."/>
            <person name="Scott J.A."/>
            <person name="Spatafora J.W."/>
            <person name="Turgeon B.G."/>
            <person name="de Wit P.J.G.M."/>
            <person name="Zhong S."/>
            <person name="Goodwin S.B."/>
            <person name="Grigoriev I.V."/>
        </authorList>
    </citation>
    <scope>NUCLEOTIDE SEQUENCE [LARGE SCALE GENOMIC DNA]</scope>
    <source>
        <strain evidence="2 3">CIRAD86</strain>
    </source>
</reference>
<dbReference type="OrthoDB" id="3800738at2759"/>